<dbReference type="InterPro" id="IPR023214">
    <property type="entry name" value="HAD_sf"/>
</dbReference>
<organism evidence="1 2">
    <name type="scientific">Coptis chinensis</name>
    <dbReference type="NCBI Taxonomy" id="261450"/>
    <lineage>
        <taxon>Eukaryota</taxon>
        <taxon>Viridiplantae</taxon>
        <taxon>Streptophyta</taxon>
        <taxon>Embryophyta</taxon>
        <taxon>Tracheophyta</taxon>
        <taxon>Spermatophyta</taxon>
        <taxon>Magnoliopsida</taxon>
        <taxon>Ranunculales</taxon>
        <taxon>Ranunculaceae</taxon>
        <taxon>Coptidoideae</taxon>
        <taxon>Coptis</taxon>
    </lineage>
</organism>
<dbReference type="GO" id="GO:0000166">
    <property type="term" value="F:nucleotide binding"/>
    <property type="evidence" value="ECO:0007669"/>
    <property type="project" value="InterPro"/>
</dbReference>
<accession>A0A835M8V5</accession>
<evidence type="ECO:0008006" key="3">
    <source>
        <dbReference type="Google" id="ProtNLM"/>
    </source>
</evidence>
<sequence length="184" mass="20657">MSVIIKDDNGQIFLLSKGADSIIFDLLADNGKLHQWATTSHPSDYAEDGFRTLAFAYRKIGSEEYAKWNARFTKAKTTIGPEREELLENASKMIEKDLILLGAAAVEDKLQRGVPNCIDKLAQAGLKIWLLTGDKKETAVNIGFACSLLRYDMKQFHLSLDVGTKYENQKVHIVEYLIAFEISL</sequence>
<dbReference type="GO" id="GO:0005886">
    <property type="term" value="C:plasma membrane"/>
    <property type="evidence" value="ECO:0007669"/>
    <property type="project" value="TreeGrafter"/>
</dbReference>
<dbReference type="PANTHER" id="PTHR24092">
    <property type="entry name" value="PROBABLE PHOSPHOLIPID-TRANSPORTING ATPASE"/>
    <property type="match status" value="1"/>
</dbReference>
<dbReference type="Gene3D" id="3.40.50.1000">
    <property type="entry name" value="HAD superfamily/HAD-like"/>
    <property type="match status" value="1"/>
</dbReference>
<evidence type="ECO:0000313" key="2">
    <source>
        <dbReference type="Proteomes" id="UP000631114"/>
    </source>
</evidence>
<dbReference type="SUPFAM" id="SSF56784">
    <property type="entry name" value="HAD-like"/>
    <property type="match status" value="1"/>
</dbReference>
<evidence type="ECO:0000313" key="1">
    <source>
        <dbReference type="EMBL" id="KAF9618054.1"/>
    </source>
</evidence>
<dbReference type="InterPro" id="IPR023299">
    <property type="entry name" value="ATPase_P-typ_cyto_dom_N"/>
</dbReference>
<dbReference type="GO" id="GO:0140326">
    <property type="term" value="F:ATPase-coupled intramembrane lipid transporter activity"/>
    <property type="evidence" value="ECO:0007669"/>
    <property type="project" value="TreeGrafter"/>
</dbReference>
<name>A0A835M8V5_9MAGN</name>
<dbReference type="AlphaFoldDB" id="A0A835M8V5"/>
<proteinExistence type="predicted"/>
<dbReference type="SUPFAM" id="SSF81660">
    <property type="entry name" value="Metal cation-transporting ATPase, ATP-binding domain N"/>
    <property type="match status" value="1"/>
</dbReference>
<protein>
    <recommendedName>
        <fullName evidence="3">Phospholipid-transporting ATPase</fullName>
    </recommendedName>
</protein>
<dbReference type="OrthoDB" id="377733at2759"/>
<gene>
    <name evidence="1" type="ORF">IFM89_000005</name>
</gene>
<dbReference type="Gene3D" id="3.40.1110.10">
    <property type="entry name" value="Calcium-transporting ATPase, cytoplasmic domain N"/>
    <property type="match status" value="1"/>
</dbReference>
<reference evidence="1 2" key="1">
    <citation type="submission" date="2020-10" db="EMBL/GenBank/DDBJ databases">
        <title>The Coptis chinensis genome and diversification of protoberbering-type alkaloids.</title>
        <authorList>
            <person name="Wang B."/>
            <person name="Shu S."/>
            <person name="Song C."/>
            <person name="Liu Y."/>
        </authorList>
    </citation>
    <scope>NUCLEOTIDE SEQUENCE [LARGE SCALE GENOMIC DNA]</scope>
    <source>
        <strain evidence="1">HL-2020</strain>
        <tissue evidence="1">Leaf</tissue>
    </source>
</reference>
<dbReference type="InterPro" id="IPR036412">
    <property type="entry name" value="HAD-like_sf"/>
</dbReference>
<dbReference type="Pfam" id="PF13246">
    <property type="entry name" value="Cation_ATPase"/>
    <property type="match status" value="1"/>
</dbReference>
<dbReference type="EMBL" id="JADFTS010000002">
    <property type="protein sequence ID" value="KAF9618054.1"/>
    <property type="molecule type" value="Genomic_DNA"/>
</dbReference>
<dbReference type="Proteomes" id="UP000631114">
    <property type="component" value="Unassembled WGS sequence"/>
</dbReference>
<dbReference type="GO" id="GO:0045332">
    <property type="term" value="P:phospholipid translocation"/>
    <property type="evidence" value="ECO:0007669"/>
    <property type="project" value="TreeGrafter"/>
</dbReference>
<comment type="caution">
    <text evidence="1">The sequence shown here is derived from an EMBL/GenBank/DDBJ whole genome shotgun (WGS) entry which is preliminary data.</text>
</comment>
<keyword evidence="2" id="KW-1185">Reference proteome</keyword>
<dbReference type="PANTHER" id="PTHR24092:SF157">
    <property type="entry name" value="PHOSPHOLIPID-TRANSPORTING ATPASE"/>
    <property type="match status" value="1"/>
</dbReference>